<dbReference type="PANTHER" id="PTHR43877:SF2">
    <property type="entry name" value="AMINOALKYLPHOSPHONATE N-ACETYLTRANSFERASE-RELATED"/>
    <property type="match status" value="1"/>
</dbReference>
<dbReference type="EMBL" id="JABFCY010000003">
    <property type="protein sequence ID" value="NNU60126.1"/>
    <property type="molecule type" value="Genomic_DNA"/>
</dbReference>
<gene>
    <name evidence="4" type="ORF">HKX02_07615</name>
    <name evidence="5" type="ORF">OHAE_4874</name>
</gene>
<dbReference type="Pfam" id="PF00583">
    <property type="entry name" value="Acetyltransf_1"/>
    <property type="match status" value="1"/>
</dbReference>
<reference evidence="6" key="2">
    <citation type="submission" date="2017-12" db="EMBL/GenBank/DDBJ databases">
        <authorList>
            <person name="Diaz M."/>
        </authorList>
    </citation>
    <scope>NUCLEOTIDE SEQUENCE [LARGE SCALE GENOMIC DNA]</scope>
    <source>
        <strain evidence="6">FI11154</strain>
    </source>
</reference>
<dbReference type="PROSITE" id="PS51186">
    <property type="entry name" value="GNAT"/>
    <property type="match status" value="1"/>
</dbReference>
<keyword evidence="7" id="KW-1185">Reference proteome</keyword>
<dbReference type="Gene3D" id="3.40.630.30">
    <property type="match status" value="1"/>
</dbReference>
<evidence type="ECO:0000313" key="5">
    <source>
        <dbReference type="EMBL" id="SPL62082.1"/>
    </source>
</evidence>
<evidence type="ECO:0000256" key="1">
    <source>
        <dbReference type="ARBA" id="ARBA00022679"/>
    </source>
</evidence>
<dbReference type="GO" id="GO:0016747">
    <property type="term" value="F:acyltransferase activity, transferring groups other than amino-acyl groups"/>
    <property type="evidence" value="ECO:0007669"/>
    <property type="project" value="InterPro"/>
</dbReference>
<reference evidence="4 7" key="3">
    <citation type="submission" date="2020-05" db="EMBL/GenBank/DDBJ databases">
        <title>Draft Genome Sequence of Ochrobactrum soli Isolated from Stable Fly Gut.</title>
        <authorList>
            <person name="Pileggi M.T."/>
            <person name="Vazhakkala L.J."/>
            <person name="Wong C.N."/>
        </authorList>
    </citation>
    <scope>NUCLEOTIDE SEQUENCE [LARGE SCALE GENOMIC DNA]</scope>
    <source>
        <strain evidence="4 7">MTP-C0764</strain>
    </source>
</reference>
<organism evidence="5 6">
    <name type="scientific">Ochrobactrum soli</name>
    <dbReference type="NCBI Taxonomy" id="2448455"/>
    <lineage>
        <taxon>Bacteria</taxon>
        <taxon>Pseudomonadati</taxon>
        <taxon>Pseudomonadota</taxon>
        <taxon>Alphaproteobacteria</taxon>
        <taxon>Hyphomicrobiales</taxon>
        <taxon>Brucellaceae</taxon>
        <taxon>Brucella/Ochrobactrum group</taxon>
        <taxon>Ochrobactrum</taxon>
    </lineage>
</organism>
<feature type="domain" description="N-acetyltransferase" evidence="3">
    <location>
        <begin position="13"/>
        <end position="160"/>
    </location>
</feature>
<keyword evidence="1 5" id="KW-0808">Transferase</keyword>
<dbReference type="EMBL" id="OOFM01000001">
    <property type="protein sequence ID" value="SPL62082.1"/>
    <property type="molecule type" value="Genomic_DNA"/>
</dbReference>
<dbReference type="RefSeq" id="WP_109366227.1">
    <property type="nucleotide sequence ID" value="NZ_JABFCY010000003.1"/>
</dbReference>
<evidence type="ECO:0000313" key="7">
    <source>
        <dbReference type="Proteomes" id="UP000574931"/>
    </source>
</evidence>
<dbReference type="Proteomes" id="UP000246073">
    <property type="component" value="Unassembled WGS sequence"/>
</dbReference>
<evidence type="ECO:0000313" key="6">
    <source>
        <dbReference type="Proteomes" id="UP000246073"/>
    </source>
</evidence>
<proteinExistence type="predicted"/>
<evidence type="ECO:0000313" key="4">
    <source>
        <dbReference type="EMBL" id="NNU60126.1"/>
    </source>
</evidence>
<dbReference type="InterPro" id="IPR050832">
    <property type="entry name" value="Bact_Acetyltransf"/>
</dbReference>
<dbReference type="SUPFAM" id="SSF55729">
    <property type="entry name" value="Acyl-CoA N-acyltransferases (Nat)"/>
    <property type="match status" value="1"/>
</dbReference>
<dbReference type="AlphaFoldDB" id="A0A2P9HDA6"/>
<dbReference type="CDD" id="cd04301">
    <property type="entry name" value="NAT_SF"/>
    <property type="match status" value="1"/>
</dbReference>
<sequence>MADEFLYTSTTDIRAVPLIEALTIEYDTRYGTYFNEEGAAAEMNRYPPEAFAPPHGNFLLLLRDGQTIAGGAFMRYNDVTAEFKRIWTHSDFRRQGLAKKVLDELEAQARRQGYSRVYLTTGFRQPEARELYLRNGYTALFDVAADPEIYGTLPFEKNIENIGQVEFHPSDAALKQVVFG</sequence>
<evidence type="ECO:0000259" key="3">
    <source>
        <dbReference type="PROSITE" id="PS51186"/>
    </source>
</evidence>
<dbReference type="InterPro" id="IPR000182">
    <property type="entry name" value="GNAT_dom"/>
</dbReference>
<accession>A0A2P9HDA6</accession>
<dbReference type="PANTHER" id="PTHR43877">
    <property type="entry name" value="AMINOALKYLPHOSPHONATE N-ACETYLTRANSFERASE-RELATED-RELATED"/>
    <property type="match status" value="1"/>
</dbReference>
<evidence type="ECO:0000256" key="2">
    <source>
        <dbReference type="ARBA" id="ARBA00023315"/>
    </source>
</evidence>
<keyword evidence="2" id="KW-0012">Acyltransferase</keyword>
<reference evidence="5" key="1">
    <citation type="submission" date="2017-12" db="EMBL/GenBank/DDBJ databases">
        <authorList>
            <person name="Hurst M.R.H."/>
        </authorList>
    </citation>
    <scope>NUCLEOTIDE SEQUENCE [LARGE SCALE GENOMIC DNA]</scope>
    <source>
        <strain evidence="5">FI11154</strain>
    </source>
</reference>
<name>A0A2P9HDA6_9HYPH</name>
<dbReference type="InterPro" id="IPR016181">
    <property type="entry name" value="Acyl_CoA_acyltransferase"/>
</dbReference>
<dbReference type="Proteomes" id="UP000574931">
    <property type="component" value="Unassembled WGS sequence"/>
</dbReference>
<protein>
    <submittedName>
        <fullName evidence="5">GCN5-related N-acetyltransferase</fullName>
    </submittedName>
    <submittedName>
        <fullName evidence="4">GNAT family N-acetyltransferase</fullName>
    </submittedName>
</protein>